<keyword evidence="1" id="KW-0732">Signal</keyword>
<keyword evidence="3" id="KW-1185">Reference proteome</keyword>
<reference evidence="2 3" key="1">
    <citation type="submission" date="2019-04" db="EMBL/GenBank/DDBJ databases">
        <authorList>
            <person name="Feng G."/>
            <person name="Zhang J."/>
            <person name="Zhu H."/>
        </authorList>
    </citation>
    <scope>NUCLEOTIDE SEQUENCE [LARGE SCALE GENOMIC DNA]</scope>
    <source>
        <strain evidence="2 3">JCM 31653</strain>
    </source>
</reference>
<protein>
    <recommendedName>
        <fullName evidence="4">CbiN domain protein</fullName>
    </recommendedName>
</protein>
<evidence type="ECO:0000256" key="1">
    <source>
        <dbReference type="SAM" id="SignalP"/>
    </source>
</evidence>
<feature type="chain" id="PRO_5021202784" description="CbiN domain protein" evidence="1">
    <location>
        <begin position="20"/>
        <end position="157"/>
    </location>
</feature>
<dbReference type="EMBL" id="SRLC01000002">
    <property type="protein sequence ID" value="TGE22029.1"/>
    <property type="molecule type" value="Genomic_DNA"/>
</dbReference>
<dbReference type="RefSeq" id="WP_135464553.1">
    <property type="nucleotide sequence ID" value="NZ_SRLC01000002.1"/>
</dbReference>
<dbReference type="OrthoDB" id="1260598at2"/>
<accession>A0A4Z0PXJ4</accession>
<name>A0A4Z0PXJ4_9BACT</name>
<dbReference type="AlphaFoldDB" id="A0A4Z0PXJ4"/>
<evidence type="ECO:0008006" key="4">
    <source>
        <dbReference type="Google" id="ProtNLM"/>
    </source>
</evidence>
<gene>
    <name evidence="2" type="ORF">E5K00_17400</name>
</gene>
<feature type="signal peptide" evidence="1">
    <location>
        <begin position="1"/>
        <end position="19"/>
    </location>
</feature>
<sequence>MKTVLLAIVLICFAQQVEACSCGPVSRIKQKDLVNAELIFIGKLVRIDSLDLSDRRLVFEVISAIKTNGAKQLSVVTGYGNGDCGLDVELGQEWYIFAEPREGNARAMMCGRSFLMSQTTALVGSYTGYDDAAMEAYSAQIRRVALEIRYAKKHLPK</sequence>
<dbReference type="InterPro" id="IPR008993">
    <property type="entry name" value="TIMP-like_OB-fold"/>
</dbReference>
<dbReference type="SUPFAM" id="SSF50242">
    <property type="entry name" value="TIMP-like"/>
    <property type="match status" value="1"/>
</dbReference>
<proteinExistence type="predicted"/>
<organism evidence="2 3">
    <name type="scientific">Hymenobacter aquaticus</name>
    <dbReference type="NCBI Taxonomy" id="1867101"/>
    <lineage>
        <taxon>Bacteria</taxon>
        <taxon>Pseudomonadati</taxon>
        <taxon>Bacteroidota</taxon>
        <taxon>Cytophagia</taxon>
        <taxon>Cytophagales</taxon>
        <taxon>Hymenobacteraceae</taxon>
        <taxon>Hymenobacter</taxon>
    </lineage>
</organism>
<dbReference type="Gene3D" id="2.40.50.120">
    <property type="match status" value="1"/>
</dbReference>
<dbReference type="Proteomes" id="UP000297549">
    <property type="component" value="Unassembled WGS sequence"/>
</dbReference>
<comment type="caution">
    <text evidence="2">The sequence shown here is derived from an EMBL/GenBank/DDBJ whole genome shotgun (WGS) entry which is preliminary data.</text>
</comment>
<evidence type="ECO:0000313" key="2">
    <source>
        <dbReference type="EMBL" id="TGE22029.1"/>
    </source>
</evidence>
<evidence type="ECO:0000313" key="3">
    <source>
        <dbReference type="Proteomes" id="UP000297549"/>
    </source>
</evidence>